<evidence type="ECO:0000313" key="3">
    <source>
        <dbReference type="Proteomes" id="UP001239994"/>
    </source>
</evidence>
<reference evidence="2" key="1">
    <citation type="submission" date="2023-03" db="EMBL/GenBank/DDBJ databases">
        <title>Electrophorus voltai genome.</title>
        <authorList>
            <person name="Bian C."/>
        </authorList>
    </citation>
    <scope>NUCLEOTIDE SEQUENCE</scope>
    <source>
        <strain evidence="2">CB-2022</strain>
        <tissue evidence="2">Muscle</tissue>
    </source>
</reference>
<dbReference type="PANTHER" id="PTHR11075:SF54">
    <property type="entry name" value="LARGE RIBOSOMAL SUBUNIT PROTEIN ML62"/>
    <property type="match status" value="1"/>
</dbReference>
<dbReference type="GO" id="GO:0070126">
    <property type="term" value="P:mitochondrial translational termination"/>
    <property type="evidence" value="ECO:0007669"/>
    <property type="project" value="TreeGrafter"/>
</dbReference>
<dbReference type="GO" id="GO:0016150">
    <property type="term" value="F:translation release factor activity, codon nonspecific"/>
    <property type="evidence" value="ECO:0007669"/>
    <property type="project" value="TreeGrafter"/>
</dbReference>
<dbReference type="Gene3D" id="3.30.160.20">
    <property type="match status" value="1"/>
</dbReference>
<gene>
    <name evidence="2" type="ORF">P4O66_010755</name>
</gene>
<sequence>VDQTAAIPVGTPHLQINSKAAVRFHVQTAEWIPEEVRNEILLKNKTRINKAGELIVTSEVSRSQHKNLEDCLHKISEMITEASQRPTEPSAEDVALRTQRLKKRNLQRLKEKKIHSATKRARQADFD</sequence>
<dbReference type="GO" id="GO:0004045">
    <property type="term" value="F:peptidyl-tRNA hydrolase activity"/>
    <property type="evidence" value="ECO:0007669"/>
    <property type="project" value="TreeGrafter"/>
</dbReference>
<proteinExistence type="predicted"/>
<dbReference type="InterPro" id="IPR052104">
    <property type="entry name" value="Mito_Release_Factor_mL62"/>
</dbReference>
<dbReference type="EMBL" id="JAROKS010000017">
    <property type="protein sequence ID" value="KAK1794503.1"/>
    <property type="molecule type" value="Genomic_DNA"/>
</dbReference>
<organism evidence="2 3">
    <name type="scientific">Electrophorus voltai</name>
    <dbReference type="NCBI Taxonomy" id="2609070"/>
    <lineage>
        <taxon>Eukaryota</taxon>
        <taxon>Metazoa</taxon>
        <taxon>Chordata</taxon>
        <taxon>Craniata</taxon>
        <taxon>Vertebrata</taxon>
        <taxon>Euteleostomi</taxon>
        <taxon>Actinopterygii</taxon>
        <taxon>Neopterygii</taxon>
        <taxon>Teleostei</taxon>
        <taxon>Ostariophysi</taxon>
        <taxon>Gymnotiformes</taxon>
        <taxon>Gymnotoidei</taxon>
        <taxon>Gymnotidae</taxon>
        <taxon>Electrophorus</taxon>
    </lineage>
</organism>
<feature type="non-terminal residue" evidence="2">
    <location>
        <position position="1"/>
    </location>
</feature>
<name>A0AAD8Z7H1_9TELE</name>
<dbReference type="PANTHER" id="PTHR11075">
    <property type="entry name" value="PEPTIDE CHAIN RELEASE FACTOR"/>
    <property type="match status" value="1"/>
</dbReference>
<feature type="compositionally biased region" description="Basic residues" evidence="1">
    <location>
        <begin position="101"/>
        <end position="121"/>
    </location>
</feature>
<evidence type="ECO:0000256" key="1">
    <source>
        <dbReference type="SAM" id="MobiDB-lite"/>
    </source>
</evidence>
<dbReference type="SUPFAM" id="SSF110916">
    <property type="entry name" value="Peptidyl-tRNA hydrolase domain-like"/>
    <property type="match status" value="1"/>
</dbReference>
<keyword evidence="3" id="KW-1185">Reference proteome</keyword>
<dbReference type="Proteomes" id="UP001239994">
    <property type="component" value="Unassembled WGS sequence"/>
</dbReference>
<dbReference type="GO" id="GO:0005762">
    <property type="term" value="C:mitochondrial large ribosomal subunit"/>
    <property type="evidence" value="ECO:0007669"/>
    <property type="project" value="TreeGrafter"/>
</dbReference>
<comment type="caution">
    <text evidence="2">The sequence shown here is derived from an EMBL/GenBank/DDBJ whole genome shotgun (WGS) entry which is preliminary data.</text>
</comment>
<dbReference type="AlphaFoldDB" id="A0AAD8Z7H1"/>
<protein>
    <recommendedName>
        <fullName evidence="4">Mitochondrial ribosomal protein L58</fullName>
    </recommendedName>
</protein>
<evidence type="ECO:0000313" key="2">
    <source>
        <dbReference type="EMBL" id="KAK1794503.1"/>
    </source>
</evidence>
<accession>A0AAD8Z7H1</accession>
<feature type="region of interest" description="Disordered" evidence="1">
    <location>
        <begin position="101"/>
        <end position="127"/>
    </location>
</feature>
<evidence type="ECO:0008006" key="4">
    <source>
        <dbReference type="Google" id="ProtNLM"/>
    </source>
</evidence>